<dbReference type="Gene3D" id="2.60.40.10">
    <property type="entry name" value="Immunoglobulins"/>
    <property type="match status" value="1"/>
</dbReference>
<proteinExistence type="predicted"/>
<evidence type="ECO:0000256" key="2">
    <source>
        <dbReference type="SAM" id="Phobius"/>
    </source>
</evidence>
<dbReference type="SUPFAM" id="SSF48726">
    <property type="entry name" value="Immunoglobulin"/>
    <property type="match status" value="1"/>
</dbReference>
<feature type="region of interest" description="Disordered" evidence="1">
    <location>
        <begin position="173"/>
        <end position="198"/>
    </location>
</feature>
<dbReference type="Proteomes" id="UP001178461">
    <property type="component" value="Chromosome 2"/>
</dbReference>
<dbReference type="InterPro" id="IPR036179">
    <property type="entry name" value="Ig-like_dom_sf"/>
</dbReference>
<dbReference type="InterPro" id="IPR013783">
    <property type="entry name" value="Ig-like_fold"/>
</dbReference>
<keyword evidence="2" id="KW-0472">Membrane</keyword>
<name>A0AA35K0B7_9SAUR</name>
<dbReference type="EMBL" id="OX395127">
    <property type="protein sequence ID" value="CAI5767988.1"/>
    <property type="molecule type" value="Genomic_DNA"/>
</dbReference>
<organism evidence="3 4">
    <name type="scientific">Podarcis lilfordi</name>
    <name type="common">Lilford's wall lizard</name>
    <dbReference type="NCBI Taxonomy" id="74358"/>
    <lineage>
        <taxon>Eukaryota</taxon>
        <taxon>Metazoa</taxon>
        <taxon>Chordata</taxon>
        <taxon>Craniata</taxon>
        <taxon>Vertebrata</taxon>
        <taxon>Euteleostomi</taxon>
        <taxon>Lepidosauria</taxon>
        <taxon>Squamata</taxon>
        <taxon>Bifurcata</taxon>
        <taxon>Unidentata</taxon>
        <taxon>Episquamata</taxon>
        <taxon>Laterata</taxon>
        <taxon>Lacertibaenia</taxon>
        <taxon>Lacertidae</taxon>
        <taxon>Podarcis</taxon>
    </lineage>
</organism>
<keyword evidence="2" id="KW-0812">Transmembrane</keyword>
<gene>
    <name evidence="3" type="ORF">PODLI_1B030369</name>
</gene>
<feature type="compositionally biased region" description="Polar residues" evidence="1">
    <location>
        <begin position="173"/>
        <end position="194"/>
    </location>
</feature>
<accession>A0AA35K0B7</accession>
<feature type="transmembrane region" description="Helical" evidence="2">
    <location>
        <begin position="12"/>
        <end position="29"/>
    </location>
</feature>
<dbReference type="AlphaFoldDB" id="A0AA35K0B7"/>
<evidence type="ECO:0000256" key="1">
    <source>
        <dbReference type="SAM" id="MobiDB-lite"/>
    </source>
</evidence>
<keyword evidence="4" id="KW-1185">Reference proteome</keyword>
<keyword evidence="2" id="KW-1133">Transmembrane helix</keyword>
<evidence type="ECO:0000313" key="3">
    <source>
        <dbReference type="EMBL" id="CAI5767988.1"/>
    </source>
</evidence>
<sequence length="302" mass="32848">MQEGVLVAMAKLWLFGMLIGPAAALLLTVPEPLISISEGNTALLSASLTFLTSVPGYFQVRWRFVTGRQVVLILMADNCLAGNSTRSWKDYCKFSIRKTDKYRHRAELSSEDASLLLKDARAEDSGIYCITLLAFDVMLSANISLTVTKAETNNTKYKGVRFLEEERSGMHISKSTGATGMNTSTDQAESSSNRPVLASPPMNVGASVSFTKAASDSDSTVSNIIHLSLAALIVCLLGLIIAEHVSFTSFSERPSATRDGSGAKLYRERMECPFPSTPGNISLLLQMPSSDNLREPYYSIVH</sequence>
<protein>
    <submittedName>
        <fullName evidence="3">And proteoglycan link 2</fullName>
    </submittedName>
</protein>
<feature type="transmembrane region" description="Helical" evidence="2">
    <location>
        <begin position="224"/>
        <end position="242"/>
    </location>
</feature>
<reference evidence="3" key="1">
    <citation type="submission" date="2022-12" db="EMBL/GenBank/DDBJ databases">
        <authorList>
            <person name="Alioto T."/>
            <person name="Alioto T."/>
            <person name="Gomez Garrido J."/>
        </authorList>
    </citation>
    <scope>NUCLEOTIDE SEQUENCE</scope>
</reference>
<evidence type="ECO:0000313" key="4">
    <source>
        <dbReference type="Proteomes" id="UP001178461"/>
    </source>
</evidence>
<feature type="transmembrane region" description="Helical" evidence="2">
    <location>
        <begin position="41"/>
        <end position="58"/>
    </location>
</feature>